<dbReference type="EMBL" id="JAPEUV010000191">
    <property type="protein sequence ID" value="KAJ4330525.1"/>
    <property type="molecule type" value="Genomic_DNA"/>
</dbReference>
<sequence>MRPHSLTMLFICCLQNQMSAPTLQDLLKDYGPELDFPTLYDKLKEVAQDGKGDLESWINQKLAETDLSEIHDRIRRAVSILSIPNMGQFEKVLDQSVDTVTEVVQSSQEGRSESELLEDFKNDKYMFADTLSRTAQRALLEQGICEKWQLQCDRHVQLRHAMQTALLHTFTRIQQAYPDVPLSRAQPQWIAEREKKVWCLELDVGKVGVEVGPVTDRCLIELGPIDTGFELPESCGCAPMIDIDGKVQGVDDEWQILEA</sequence>
<protein>
    <submittedName>
        <fullName evidence="2">Uncharacterized protein</fullName>
    </submittedName>
</protein>
<keyword evidence="3" id="KW-1185">Reference proteome</keyword>
<keyword evidence="1" id="KW-0732">Signal</keyword>
<gene>
    <name evidence="2" type="ORF">N0V87_009918</name>
</gene>
<name>A0A9W9BV70_9PLEO</name>
<dbReference type="Proteomes" id="UP001140562">
    <property type="component" value="Unassembled WGS sequence"/>
</dbReference>
<accession>A0A9W9BV70</accession>
<feature type="chain" id="PRO_5040757710" evidence="1">
    <location>
        <begin position="20"/>
        <end position="259"/>
    </location>
</feature>
<comment type="caution">
    <text evidence="2">The sequence shown here is derived from an EMBL/GenBank/DDBJ whole genome shotgun (WGS) entry which is preliminary data.</text>
</comment>
<organism evidence="2 3">
    <name type="scientific">Didymella glomerata</name>
    <dbReference type="NCBI Taxonomy" id="749621"/>
    <lineage>
        <taxon>Eukaryota</taxon>
        <taxon>Fungi</taxon>
        <taxon>Dikarya</taxon>
        <taxon>Ascomycota</taxon>
        <taxon>Pezizomycotina</taxon>
        <taxon>Dothideomycetes</taxon>
        <taxon>Pleosporomycetidae</taxon>
        <taxon>Pleosporales</taxon>
        <taxon>Pleosporineae</taxon>
        <taxon>Didymellaceae</taxon>
        <taxon>Didymella</taxon>
    </lineage>
</organism>
<evidence type="ECO:0000313" key="3">
    <source>
        <dbReference type="Proteomes" id="UP001140562"/>
    </source>
</evidence>
<evidence type="ECO:0000256" key="1">
    <source>
        <dbReference type="SAM" id="SignalP"/>
    </source>
</evidence>
<proteinExistence type="predicted"/>
<dbReference type="OrthoDB" id="3790813at2759"/>
<dbReference type="AlphaFoldDB" id="A0A9W9BV70"/>
<feature type="signal peptide" evidence="1">
    <location>
        <begin position="1"/>
        <end position="19"/>
    </location>
</feature>
<reference evidence="2" key="1">
    <citation type="submission" date="2022-10" db="EMBL/GenBank/DDBJ databases">
        <title>Tapping the CABI collections for fungal endophytes: first genome assemblies for Collariella, Neodidymelliopsis, Ascochyta clinopodiicola, Didymella pomorum, Didymosphaeria variabile, Neocosmospora piperis and Neocucurbitaria cava.</title>
        <authorList>
            <person name="Hill R."/>
        </authorList>
    </citation>
    <scope>NUCLEOTIDE SEQUENCE</scope>
    <source>
        <strain evidence="2">IMI 360193</strain>
    </source>
</reference>
<evidence type="ECO:0000313" key="2">
    <source>
        <dbReference type="EMBL" id="KAJ4330525.1"/>
    </source>
</evidence>